<dbReference type="EMBL" id="AP019841">
    <property type="protein sequence ID" value="BBM55072.1"/>
    <property type="molecule type" value="Genomic_DNA"/>
</dbReference>
<organism evidence="1 2">
    <name type="scientific">Leptotrichia wadei</name>
    <dbReference type="NCBI Taxonomy" id="157687"/>
    <lineage>
        <taxon>Bacteria</taxon>
        <taxon>Fusobacteriati</taxon>
        <taxon>Fusobacteriota</taxon>
        <taxon>Fusobacteriia</taxon>
        <taxon>Fusobacteriales</taxon>
        <taxon>Leptotrichiaceae</taxon>
        <taxon>Leptotrichia</taxon>
    </lineage>
</organism>
<gene>
    <name evidence="1" type="ORF">JMUB3936_1356</name>
</gene>
<dbReference type="Proteomes" id="UP000321944">
    <property type="component" value="Chromosome"/>
</dbReference>
<evidence type="ECO:0000313" key="1">
    <source>
        <dbReference type="EMBL" id="BBM55072.1"/>
    </source>
</evidence>
<accession>A0A510KTN9</accession>
<sequence length="121" mass="14755">MFFIDNIDIKILKFINKYEVVPRHKIFKKFPEYKFDTSFRLENLEKFDSIQINDISIFGVPYICRLYKKHKNSFGKISYVETEFYFLSNLSKKILKKSRFSIFNNKLKDFIFDLIKILKNK</sequence>
<dbReference type="AlphaFoldDB" id="A0A510KTN9"/>
<name>A0A510KTN9_9FUSO</name>
<protein>
    <submittedName>
        <fullName evidence="1">Uncharacterized protein</fullName>
    </submittedName>
</protein>
<evidence type="ECO:0000313" key="2">
    <source>
        <dbReference type="Proteomes" id="UP000321944"/>
    </source>
</evidence>
<proteinExistence type="predicted"/>
<reference evidence="1 2" key="1">
    <citation type="submission" date="2019-07" db="EMBL/GenBank/DDBJ databases">
        <title>Complete Genome Sequence of Leptotrichia wadei Strain JMUB3936.</title>
        <authorList>
            <person name="Watanabe S."/>
            <person name="Cui L."/>
        </authorList>
    </citation>
    <scope>NUCLEOTIDE SEQUENCE [LARGE SCALE GENOMIC DNA]</scope>
    <source>
        <strain evidence="1 2">JMUB3936</strain>
    </source>
</reference>